<dbReference type="RefSeq" id="WP_190476283.1">
    <property type="nucleotide sequence ID" value="NZ_JACJSG010000035.1"/>
</dbReference>
<organism evidence="1 2">
    <name type="scientific">Anabaena azotica FACHB-119</name>
    <dbReference type="NCBI Taxonomy" id="947527"/>
    <lineage>
        <taxon>Bacteria</taxon>
        <taxon>Bacillati</taxon>
        <taxon>Cyanobacteriota</taxon>
        <taxon>Cyanophyceae</taxon>
        <taxon>Nostocales</taxon>
        <taxon>Nostocaceae</taxon>
        <taxon>Anabaena</taxon>
        <taxon>Anabaena azotica</taxon>
    </lineage>
</organism>
<gene>
    <name evidence="1" type="ORF">H6G83_22940</name>
</gene>
<reference evidence="1 2" key="1">
    <citation type="journal article" date="2020" name="ISME J.">
        <title>Comparative genomics reveals insights into cyanobacterial evolution and habitat adaptation.</title>
        <authorList>
            <person name="Chen M.Y."/>
            <person name="Teng W.K."/>
            <person name="Zhao L."/>
            <person name="Hu C.X."/>
            <person name="Zhou Y.K."/>
            <person name="Han B.P."/>
            <person name="Song L.R."/>
            <person name="Shu W.S."/>
        </authorList>
    </citation>
    <scope>NUCLEOTIDE SEQUENCE [LARGE SCALE GENOMIC DNA]</scope>
    <source>
        <strain evidence="1 2">FACHB-119</strain>
    </source>
</reference>
<evidence type="ECO:0000313" key="2">
    <source>
        <dbReference type="Proteomes" id="UP000661112"/>
    </source>
</evidence>
<keyword evidence="2" id="KW-1185">Reference proteome</keyword>
<proteinExistence type="predicted"/>
<name>A0ABR8D8J7_9NOST</name>
<evidence type="ECO:0000313" key="1">
    <source>
        <dbReference type="EMBL" id="MBD2503424.1"/>
    </source>
</evidence>
<protein>
    <submittedName>
        <fullName evidence="1">Uncharacterized protein</fullName>
    </submittedName>
</protein>
<dbReference type="Proteomes" id="UP000661112">
    <property type="component" value="Unassembled WGS sequence"/>
</dbReference>
<comment type="caution">
    <text evidence="1">The sequence shown here is derived from an EMBL/GenBank/DDBJ whole genome shotgun (WGS) entry which is preliminary data.</text>
</comment>
<sequence length="116" mass="12036">MPQITDLTWQQLETAIGVNNAIIVDPTHGICIRVGAFLGSNPTAKTAMGVVETLFELREAAKKAQDTANTNQLIGERLAAFPPASSGTAVNGFVMQTGSITVRTPLATNGIVGAAN</sequence>
<dbReference type="EMBL" id="JACJSG010000035">
    <property type="protein sequence ID" value="MBD2503424.1"/>
    <property type="molecule type" value="Genomic_DNA"/>
</dbReference>
<accession>A0ABR8D8J7</accession>